<sequence length="166" mass="18626">MDTETEFDTSMSTTTDGACDLCGCLKDVTTSPPIPNSVHEFRLATQAIQQLCQHVTQMTSSMDRGPVSTSFDREGDKAKLRALERDCETLRARITHLENAVEVKRILLNSTRDLFDKLSVMSDIHYQNNHLNAQRTEQANIQSLFVIGKVELVLLDVADQAWSNLI</sequence>
<dbReference type="GeneID" id="37080157"/>
<dbReference type="EMBL" id="KZ821303">
    <property type="protein sequence ID" value="PYH40087.1"/>
    <property type="molecule type" value="Genomic_DNA"/>
</dbReference>
<evidence type="ECO:0000313" key="3">
    <source>
        <dbReference type="Proteomes" id="UP000248349"/>
    </source>
</evidence>
<dbReference type="OrthoDB" id="10590908at2759"/>
<gene>
    <name evidence="2" type="ORF">BP01DRAFT_411658</name>
</gene>
<evidence type="ECO:0000256" key="1">
    <source>
        <dbReference type="SAM" id="Coils"/>
    </source>
</evidence>
<accession>A0A318Z1C5</accession>
<dbReference type="AlphaFoldDB" id="A0A318Z1C5"/>
<reference evidence="2 3" key="1">
    <citation type="submission" date="2016-12" db="EMBL/GenBank/DDBJ databases">
        <title>The genomes of Aspergillus section Nigri reveals drivers in fungal speciation.</title>
        <authorList>
            <consortium name="DOE Joint Genome Institute"/>
            <person name="Vesth T.C."/>
            <person name="Nybo J."/>
            <person name="Theobald S."/>
            <person name="Brandl J."/>
            <person name="Frisvad J.C."/>
            <person name="Nielsen K.F."/>
            <person name="Lyhne E.K."/>
            <person name="Kogle M.E."/>
            <person name="Kuo A."/>
            <person name="Riley R."/>
            <person name="Clum A."/>
            <person name="Nolan M."/>
            <person name="Lipzen A."/>
            <person name="Salamov A."/>
            <person name="Henrissat B."/>
            <person name="Wiebenga A."/>
            <person name="De Vries R.P."/>
            <person name="Grigoriev I.V."/>
            <person name="Mortensen U.H."/>
            <person name="Andersen M.R."/>
            <person name="Baker S.E."/>
        </authorList>
    </citation>
    <scope>NUCLEOTIDE SEQUENCE [LARGE SCALE GENOMIC DNA]</scope>
    <source>
        <strain evidence="2 3">JOP 1030-1</strain>
    </source>
</reference>
<dbReference type="Proteomes" id="UP000248349">
    <property type="component" value="Unassembled WGS sequence"/>
</dbReference>
<keyword evidence="1" id="KW-0175">Coiled coil</keyword>
<name>A0A318Z1C5_9EURO</name>
<evidence type="ECO:0000313" key="2">
    <source>
        <dbReference type="EMBL" id="PYH40087.1"/>
    </source>
</evidence>
<keyword evidence="3" id="KW-1185">Reference proteome</keyword>
<organism evidence="2 3">
    <name type="scientific">Aspergillus saccharolyticus JOP 1030-1</name>
    <dbReference type="NCBI Taxonomy" id="1450539"/>
    <lineage>
        <taxon>Eukaryota</taxon>
        <taxon>Fungi</taxon>
        <taxon>Dikarya</taxon>
        <taxon>Ascomycota</taxon>
        <taxon>Pezizomycotina</taxon>
        <taxon>Eurotiomycetes</taxon>
        <taxon>Eurotiomycetidae</taxon>
        <taxon>Eurotiales</taxon>
        <taxon>Aspergillaceae</taxon>
        <taxon>Aspergillus</taxon>
        <taxon>Aspergillus subgen. Circumdati</taxon>
    </lineage>
</organism>
<protein>
    <submittedName>
        <fullName evidence="2">Uncharacterized protein</fullName>
    </submittedName>
</protein>
<proteinExistence type="predicted"/>
<dbReference type="RefSeq" id="XP_025426069.1">
    <property type="nucleotide sequence ID" value="XM_025578928.1"/>
</dbReference>
<feature type="coiled-coil region" evidence="1">
    <location>
        <begin position="73"/>
        <end position="100"/>
    </location>
</feature>